<proteinExistence type="predicted"/>
<dbReference type="Proteomes" id="UP001146351">
    <property type="component" value="Unassembled WGS sequence"/>
</dbReference>
<keyword evidence="2" id="KW-0418">Kinase</keyword>
<reference evidence="2" key="1">
    <citation type="submission" date="2022-11" db="EMBL/GenBank/DDBJ databases">
        <authorList>
            <person name="Petersen C."/>
        </authorList>
    </citation>
    <scope>NUCLEOTIDE SEQUENCE</scope>
    <source>
        <strain evidence="2">IBT 21917</strain>
    </source>
</reference>
<accession>A0A9W9LQW2</accession>
<comment type="caution">
    <text evidence="2">The sequence shown here is derived from an EMBL/GenBank/DDBJ whole genome shotgun (WGS) entry which is preliminary data.</text>
</comment>
<keyword evidence="3" id="KW-1185">Reference proteome</keyword>
<dbReference type="AlphaFoldDB" id="A0A9W9LQW2"/>
<sequence length="366" mass="41308">MGLQMTLPLWCIRWIWGVGLLGSLFSSFTVAAPGSVLPPEIDGQVIIDPDLNHTSPWQHETRLIRKGKSLRQRDTTGLYAQAWYSHEEDDETVFAFGSIDHVQEGIVTLKCTINFGAQGDISSCTLLTFDQPRPADQSQEPPPDGKEDLGLIAKMAPKLALYHSVAIMQKLDQSGTIPRVYKALVDPEDFVEKRQEEDAGDKSFNRLKMMQQLVAGLEYAHARGIVHGDVKPENLMKTHYTEEKWKIIDWDNAEENVPHEDPLFADDIRHAGAFLLYAGVPRLLLDEDQRVDVIDIFLDGDLSKLQVLQVLRDHFDLNPLETFQEKNRFFSLVAQCLCKQSEQISMKELSSSLGGMFYLGDLPLID</sequence>
<evidence type="ECO:0000259" key="1">
    <source>
        <dbReference type="Pfam" id="PF00069"/>
    </source>
</evidence>
<dbReference type="InterPro" id="IPR011009">
    <property type="entry name" value="Kinase-like_dom_sf"/>
</dbReference>
<organism evidence="2 3">
    <name type="scientific">Penicillium capsulatum</name>
    <dbReference type="NCBI Taxonomy" id="69766"/>
    <lineage>
        <taxon>Eukaryota</taxon>
        <taxon>Fungi</taxon>
        <taxon>Dikarya</taxon>
        <taxon>Ascomycota</taxon>
        <taxon>Pezizomycotina</taxon>
        <taxon>Eurotiomycetes</taxon>
        <taxon>Eurotiomycetidae</taxon>
        <taxon>Eurotiales</taxon>
        <taxon>Aspergillaceae</taxon>
        <taxon>Penicillium</taxon>
    </lineage>
</organism>
<gene>
    <name evidence="2" type="ORF">N7492_005150</name>
</gene>
<dbReference type="GO" id="GO:0004672">
    <property type="term" value="F:protein kinase activity"/>
    <property type="evidence" value="ECO:0007669"/>
    <property type="project" value="InterPro"/>
</dbReference>
<keyword evidence="2" id="KW-0808">Transferase</keyword>
<evidence type="ECO:0000313" key="3">
    <source>
        <dbReference type="Proteomes" id="UP001146351"/>
    </source>
</evidence>
<reference evidence="2" key="2">
    <citation type="journal article" date="2023" name="IMA Fungus">
        <title>Comparative genomic study of the Penicillium genus elucidates a diverse pangenome and 15 lateral gene transfer events.</title>
        <authorList>
            <person name="Petersen C."/>
            <person name="Sorensen T."/>
            <person name="Nielsen M.R."/>
            <person name="Sondergaard T.E."/>
            <person name="Sorensen J.L."/>
            <person name="Fitzpatrick D.A."/>
            <person name="Frisvad J.C."/>
            <person name="Nielsen K.L."/>
        </authorList>
    </citation>
    <scope>NUCLEOTIDE SEQUENCE</scope>
    <source>
        <strain evidence="2">IBT 21917</strain>
    </source>
</reference>
<dbReference type="OrthoDB" id="5987198at2759"/>
<dbReference type="SUPFAM" id="SSF56112">
    <property type="entry name" value="Protein kinase-like (PK-like)"/>
    <property type="match status" value="1"/>
</dbReference>
<dbReference type="Pfam" id="PF00069">
    <property type="entry name" value="Pkinase"/>
    <property type="match status" value="1"/>
</dbReference>
<dbReference type="Gene3D" id="1.10.510.10">
    <property type="entry name" value="Transferase(Phosphotransferase) domain 1"/>
    <property type="match status" value="1"/>
</dbReference>
<dbReference type="GO" id="GO:0005524">
    <property type="term" value="F:ATP binding"/>
    <property type="evidence" value="ECO:0007669"/>
    <property type="project" value="InterPro"/>
</dbReference>
<name>A0A9W9LQW2_9EURO</name>
<feature type="domain" description="Protein kinase" evidence="1">
    <location>
        <begin position="208"/>
        <end position="258"/>
    </location>
</feature>
<protein>
    <submittedName>
        <fullName evidence="2">Casein kinase 2 catalytic subunit CKA1</fullName>
    </submittedName>
</protein>
<dbReference type="InterPro" id="IPR000719">
    <property type="entry name" value="Prot_kinase_dom"/>
</dbReference>
<evidence type="ECO:0000313" key="2">
    <source>
        <dbReference type="EMBL" id="KAJ5172557.1"/>
    </source>
</evidence>
<dbReference type="EMBL" id="JAPQKO010000003">
    <property type="protein sequence ID" value="KAJ5172557.1"/>
    <property type="molecule type" value="Genomic_DNA"/>
</dbReference>